<protein>
    <submittedName>
        <fullName evidence="1">Uncharacterized protein</fullName>
    </submittedName>
</protein>
<proteinExistence type="predicted"/>
<dbReference type="AlphaFoldDB" id="A0A0F9U2R8"/>
<comment type="caution">
    <text evidence="1">The sequence shown here is derived from an EMBL/GenBank/DDBJ whole genome shotgun (WGS) entry which is preliminary data.</text>
</comment>
<organism evidence="1">
    <name type="scientific">marine sediment metagenome</name>
    <dbReference type="NCBI Taxonomy" id="412755"/>
    <lineage>
        <taxon>unclassified sequences</taxon>
        <taxon>metagenomes</taxon>
        <taxon>ecological metagenomes</taxon>
    </lineage>
</organism>
<dbReference type="NCBIfam" id="NF041591">
    <property type="entry name" value="CxxC_VVA0879"/>
    <property type="match status" value="1"/>
</dbReference>
<evidence type="ECO:0000313" key="1">
    <source>
        <dbReference type="EMBL" id="KKN47923.1"/>
    </source>
</evidence>
<gene>
    <name evidence="1" type="ORF">LCGC14_0658220</name>
</gene>
<accession>A0A0F9U2R8</accession>
<reference evidence="1" key="1">
    <citation type="journal article" date="2015" name="Nature">
        <title>Complex archaea that bridge the gap between prokaryotes and eukaryotes.</title>
        <authorList>
            <person name="Spang A."/>
            <person name="Saw J.H."/>
            <person name="Jorgensen S.L."/>
            <person name="Zaremba-Niedzwiedzka K."/>
            <person name="Martijn J."/>
            <person name="Lind A.E."/>
            <person name="van Eijk R."/>
            <person name="Schleper C."/>
            <person name="Guy L."/>
            <person name="Ettema T.J."/>
        </authorList>
    </citation>
    <scope>NUCLEOTIDE SEQUENCE</scope>
</reference>
<sequence>MIEISRADFVAKAEKLYGKDPLGWEFKCWSCGNVQSGNSIIKMSKEEINSLRHGLIKKGHQLRPESECYSPTCNWVAYGLIRSGILMIHDPSKPHVLDTYTNCANVFAFSKEDEEAVVVHIDPEAS</sequence>
<dbReference type="EMBL" id="LAZR01001250">
    <property type="protein sequence ID" value="KKN47923.1"/>
    <property type="molecule type" value="Genomic_DNA"/>
</dbReference>
<dbReference type="InterPro" id="IPR048166">
    <property type="entry name" value="VVA0879-like"/>
</dbReference>
<name>A0A0F9U2R8_9ZZZZ</name>